<name>A0AAE0CBA1_9CHLO</name>
<keyword evidence="2" id="KW-1185">Reference proteome</keyword>
<evidence type="ECO:0000313" key="2">
    <source>
        <dbReference type="Proteomes" id="UP001190700"/>
    </source>
</evidence>
<accession>A0AAE0CBA1</accession>
<proteinExistence type="predicted"/>
<reference evidence="1 2" key="1">
    <citation type="journal article" date="2015" name="Genome Biol. Evol.">
        <title>Comparative Genomics of a Bacterivorous Green Alga Reveals Evolutionary Causalities and Consequences of Phago-Mixotrophic Mode of Nutrition.</title>
        <authorList>
            <person name="Burns J.A."/>
            <person name="Paasch A."/>
            <person name="Narechania A."/>
            <person name="Kim E."/>
        </authorList>
    </citation>
    <scope>NUCLEOTIDE SEQUENCE [LARGE SCALE GENOMIC DNA]</scope>
    <source>
        <strain evidence="1 2">PLY_AMNH</strain>
    </source>
</reference>
<protein>
    <submittedName>
        <fullName evidence="1">Uncharacterized protein</fullName>
    </submittedName>
</protein>
<gene>
    <name evidence="1" type="ORF">CYMTET_39519</name>
</gene>
<dbReference type="AlphaFoldDB" id="A0AAE0CBA1"/>
<evidence type="ECO:0000313" key="1">
    <source>
        <dbReference type="EMBL" id="KAK3251134.1"/>
    </source>
</evidence>
<dbReference type="Proteomes" id="UP001190700">
    <property type="component" value="Unassembled WGS sequence"/>
</dbReference>
<dbReference type="EMBL" id="LGRX02026247">
    <property type="protein sequence ID" value="KAK3251134.1"/>
    <property type="molecule type" value="Genomic_DNA"/>
</dbReference>
<comment type="caution">
    <text evidence="1">The sequence shown here is derived from an EMBL/GenBank/DDBJ whole genome shotgun (WGS) entry which is preliminary data.</text>
</comment>
<sequence>MHRQGPFVVKPSILDLVMVSRVWRGMRTGFVANGAGNGRDATGGDLPRLARTVTALDLVLMVLASLNEAEADAEDVA</sequence>
<organism evidence="1 2">
    <name type="scientific">Cymbomonas tetramitiformis</name>
    <dbReference type="NCBI Taxonomy" id="36881"/>
    <lineage>
        <taxon>Eukaryota</taxon>
        <taxon>Viridiplantae</taxon>
        <taxon>Chlorophyta</taxon>
        <taxon>Pyramimonadophyceae</taxon>
        <taxon>Pyramimonadales</taxon>
        <taxon>Pyramimonadaceae</taxon>
        <taxon>Cymbomonas</taxon>
    </lineage>
</organism>